<name>A0A0F9J9U4_9ZZZZ</name>
<comment type="caution">
    <text evidence="2">The sequence shown here is derived from an EMBL/GenBank/DDBJ whole genome shotgun (WGS) entry which is preliminary data.</text>
</comment>
<proteinExistence type="predicted"/>
<protein>
    <submittedName>
        <fullName evidence="2">Uncharacterized protein</fullName>
    </submittedName>
</protein>
<reference evidence="2" key="1">
    <citation type="journal article" date="2015" name="Nature">
        <title>Complex archaea that bridge the gap between prokaryotes and eukaryotes.</title>
        <authorList>
            <person name="Spang A."/>
            <person name="Saw J.H."/>
            <person name="Jorgensen S.L."/>
            <person name="Zaremba-Niedzwiedzka K."/>
            <person name="Martijn J."/>
            <person name="Lind A.E."/>
            <person name="van Eijk R."/>
            <person name="Schleper C."/>
            <person name="Guy L."/>
            <person name="Ettema T.J."/>
        </authorList>
    </citation>
    <scope>NUCLEOTIDE SEQUENCE</scope>
</reference>
<sequence>MGVFDSIGISGVGNFFSSWGIIAGTILLIFIGVLVFGVIGYFVYSKFLNKKEFHITVNLFKVVNGKRFFVKSDLAKELTIPGTNVRLLKWKSMGIYSAYPTRAMGNNIYAYNINRSGELTNFDFGVGEDETEAKMDFDHRDQTYAYLNLQALINKNYREKNTLGWWKENLPLITILVSTVLLLLAMWFFFSQSSHQLAVWTDIANTFSEAADKMAGAVSTSQSLNSGLVPT</sequence>
<organism evidence="2">
    <name type="scientific">marine sediment metagenome</name>
    <dbReference type="NCBI Taxonomy" id="412755"/>
    <lineage>
        <taxon>unclassified sequences</taxon>
        <taxon>metagenomes</taxon>
        <taxon>ecological metagenomes</taxon>
    </lineage>
</organism>
<dbReference type="AlphaFoldDB" id="A0A0F9J9U4"/>
<accession>A0A0F9J9U4</accession>
<evidence type="ECO:0000256" key="1">
    <source>
        <dbReference type="SAM" id="Phobius"/>
    </source>
</evidence>
<keyword evidence="1" id="KW-0812">Transmembrane</keyword>
<keyword evidence="1" id="KW-0472">Membrane</keyword>
<feature type="transmembrane region" description="Helical" evidence="1">
    <location>
        <begin position="170"/>
        <end position="190"/>
    </location>
</feature>
<keyword evidence="1" id="KW-1133">Transmembrane helix</keyword>
<gene>
    <name evidence="2" type="ORF">LCGC14_1482490</name>
</gene>
<evidence type="ECO:0000313" key="2">
    <source>
        <dbReference type="EMBL" id="KKM66313.1"/>
    </source>
</evidence>
<feature type="transmembrane region" description="Helical" evidence="1">
    <location>
        <begin position="20"/>
        <end position="44"/>
    </location>
</feature>
<dbReference type="EMBL" id="LAZR01010558">
    <property type="protein sequence ID" value="KKM66313.1"/>
    <property type="molecule type" value="Genomic_DNA"/>
</dbReference>